<accession>A0A5C6AUM3</accession>
<evidence type="ECO:0000313" key="1">
    <source>
        <dbReference type="EMBL" id="TWU02756.1"/>
    </source>
</evidence>
<gene>
    <name evidence="1" type="ORF">Pla52n_38150</name>
</gene>
<dbReference type="RefSeq" id="WP_146521026.1">
    <property type="nucleotide sequence ID" value="NZ_CP151726.1"/>
</dbReference>
<dbReference type="Proteomes" id="UP000320176">
    <property type="component" value="Unassembled WGS sequence"/>
</dbReference>
<evidence type="ECO:0000313" key="2">
    <source>
        <dbReference type="Proteomes" id="UP000320176"/>
    </source>
</evidence>
<comment type="caution">
    <text evidence="1">The sequence shown here is derived from an EMBL/GenBank/DDBJ whole genome shotgun (WGS) entry which is preliminary data.</text>
</comment>
<organism evidence="1 2">
    <name type="scientific">Stieleria varia</name>
    <dbReference type="NCBI Taxonomy" id="2528005"/>
    <lineage>
        <taxon>Bacteria</taxon>
        <taxon>Pseudomonadati</taxon>
        <taxon>Planctomycetota</taxon>
        <taxon>Planctomycetia</taxon>
        <taxon>Pirellulales</taxon>
        <taxon>Pirellulaceae</taxon>
        <taxon>Stieleria</taxon>
    </lineage>
</organism>
<sequence>MTPPADNDQDGCLVCGSAEKRLRRGLCNRHYQQFLRRQNGISEAEGPAAAETFENDCIWRGLLKPKEKGGRPKQDDGDVFAEVAEASGSAKTLVTLASLRDEQISPLLVAAFTSVGSKGHGLFADGLLTLINGHFRRTSRMTNEEATETVVMEQEDTIGVNLNGLEDRAIEGAIKDKIDSALMGLSASLPNISDWSSLRVAQQHAHWSRQLLLETVEHRVSPFHLRTDFYRRVRDKLSPQRTDLEFRHQILDFLSDTDTFEQTVTDAFSFQLFGGLSTDEVSKLLDVSREELLLMQSRMKVGLLRQFEMSSTPH</sequence>
<reference evidence="1 2" key="1">
    <citation type="submission" date="2019-02" db="EMBL/GenBank/DDBJ databases">
        <title>Deep-cultivation of Planctomycetes and their phenomic and genomic characterization uncovers novel biology.</title>
        <authorList>
            <person name="Wiegand S."/>
            <person name="Jogler M."/>
            <person name="Boedeker C."/>
            <person name="Pinto D."/>
            <person name="Vollmers J."/>
            <person name="Rivas-Marin E."/>
            <person name="Kohn T."/>
            <person name="Peeters S.H."/>
            <person name="Heuer A."/>
            <person name="Rast P."/>
            <person name="Oberbeckmann S."/>
            <person name="Bunk B."/>
            <person name="Jeske O."/>
            <person name="Meyerdierks A."/>
            <person name="Storesund J.E."/>
            <person name="Kallscheuer N."/>
            <person name="Luecker S."/>
            <person name="Lage O.M."/>
            <person name="Pohl T."/>
            <person name="Merkel B.J."/>
            <person name="Hornburger P."/>
            <person name="Mueller R.-W."/>
            <person name="Bruemmer F."/>
            <person name="Labrenz M."/>
            <person name="Spormann A.M."/>
            <person name="Op Den Camp H."/>
            <person name="Overmann J."/>
            <person name="Amann R."/>
            <person name="Jetten M.S.M."/>
            <person name="Mascher T."/>
            <person name="Medema M.H."/>
            <person name="Devos D.P."/>
            <person name="Kaster A.-K."/>
            <person name="Ovreas L."/>
            <person name="Rohde M."/>
            <person name="Galperin M.Y."/>
            <person name="Jogler C."/>
        </authorList>
    </citation>
    <scope>NUCLEOTIDE SEQUENCE [LARGE SCALE GENOMIC DNA]</scope>
    <source>
        <strain evidence="1 2">Pla52n</strain>
    </source>
</reference>
<dbReference type="OrthoDB" id="9898042at2"/>
<dbReference type="EMBL" id="SJPN01000004">
    <property type="protein sequence ID" value="TWU02756.1"/>
    <property type="molecule type" value="Genomic_DNA"/>
</dbReference>
<keyword evidence="2" id="KW-1185">Reference proteome</keyword>
<protein>
    <submittedName>
        <fullName evidence="1">Uncharacterized protein</fullName>
    </submittedName>
</protein>
<proteinExistence type="predicted"/>
<dbReference type="AlphaFoldDB" id="A0A5C6AUM3"/>
<name>A0A5C6AUM3_9BACT</name>